<dbReference type="SUPFAM" id="SSF51182">
    <property type="entry name" value="RmlC-like cupins"/>
    <property type="match status" value="1"/>
</dbReference>
<comment type="cofactor">
    <cofactor evidence="2">
        <name>Fe(2+)</name>
        <dbReference type="ChEBI" id="CHEBI:29033"/>
    </cofactor>
</comment>
<evidence type="ECO:0000256" key="5">
    <source>
        <dbReference type="ARBA" id="ARBA00022723"/>
    </source>
</evidence>
<evidence type="ECO:0000256" key="1">
    <source>
        <dbReference type="ARBA" id="ARBA00000428"/>
    </source>
</evidence>
<keyword evidence="6" id="KW-0223">Dioxygenase</keyword>
<dbReference type="CDD" id="cd02232">
    <property type="entry name" value="cupin_ARD"/>
    <property type="match status" value="1"/>
</dbReference>
<keyword evidence="8" id="KW-0408">Iron</keyword>
<dbReference type="EC" id="1.13.11.54" evidence="10"/>
<organism evidence="11 12">
    <name type="scientific">Camellia sinensis</name>
    <name type="common">Tea plant</name>
    <name type="synonym">Thea sinensis</name>
    <dbReference type="NCBI Taxonomy" id="4442"/>
    <lineage>
        <taxon>Eukaryota</taxon>
        <taxon>Viridiplantae</taxon>
        <taxon>Streptophyta</taxon>
        <taxon>Embryophyta</taxon>
        <taxon>Tracheophyta</taxon>
        <taxon>Spermatophyta</taxon>
        <taxon>Magnoliopsida</taxon>
        <taxon>eudicotyledons</taxon>
        <taxon>Gunneridae</taxon>
        <taxon>Pentapetalae</taxon>
        <taxon>asterids</taxon>
        <taxon>Ericales</taxon>
        <taxon>Theaceae</taxon>
        <taxon>Camellia</taxon>
    </lineage>
</organism>
<gene>
    <name evidence="11" type="ORF">HYC85_009732</name>
</gene>
<comment type="caution">
    <text evidence="11">The sequence shown here is derived from an EMBL/GenBank/DDBJ whole genome shotgun (WGS) entry which is preliminary data.</text>
</comment>
<keyword evidence="5" id="KW-0479">Metal-binding</keyword>
<dbReference type="AlphaFoldDB" id="A0A7J7HIG8"/>
<evidence type="ECO:0000256" key="7">
    <source>
        <dbReference type="ARBA" id="ARBA00023002"/>
    </source>
</evidence>
<reference evidence="11 12" key="2">
    <citation type="submission" date="2020-07" db="EMBL/GenBank/DDBJ databases">
        <title>Genome assembly of wild tea tree DASZ reveals pedigree and selection history of tea varieties.</title>
        <authorList>
            <person name="Zhang W."/>
        </authorList>
    </citation>
    <scope>NUCLEOTIDE SEQUENCE [LARGE SCALE GENOMIC DNA]</scope>
    <source>
        <strain evidence="12">cv. G240</strain>
        <tissue evidence="11">Leaf</tissue>
    </source>
</reference>
<name>A0A7J7HIG8_CAMSI</name>
<evidence type="ECO:0000256" key="10">
    <source>
        <dbReference type="ARBA" id="ARBA00039005"/>
    </source>
</evidence>
<evidence type="ECO:0000256" key="4">
    <source>
        <dbReference type="ARBA" id="ARBA00022605"/>
    </source>
</evidence>
<keyword evidence="9" id="KW-0486">Methionine biosynthesis</keyword>
<evidence type="ECO:0000256" key="9">
    <source>
        <dbReference type="ARBA" id="ARBA00023167"/>
    </source>
</evidence>
<dbReference type="Proteomes" id="UP000593564">
    <property type="component" value="Unassembled WGS sequence"/>
</dbReference>
<evidence type="ECO:0000313" key="12">
    <source>
        <dbReference type="Proteomes" id="UP000593564"/>
    </source>
</evidence>
<keyword evidence="4" id="KW-0028">Amino-acid biosynthesis</keyword>
<evidence type="ECO:0000256" key="6">
    <source>
        <dbReference type="ARBA" id="ARBA00022964"/>
    </source>
</evidence>
<keyword evidence="12" id="KW-1185">Reference proteome</keyword>
<keyword evidence="7" id="KW-0560">Oxidoreductase</keyword>
<dbReference type="GO" id="GO:0009086">
    <property type="term" value="P:methionine biosynthetic process"/>
    <property type="evidence" value="ECO:0007669"/>
    <property type="project" value="UniProtKB-KW"/>
</dbReference>
<dbReference type="PANTHER" id="PTHR23418">
    <property type="entry name" value="ACIREDUCTONE DIOXYGENASE"/>
    <property type="match status" value="1"/>
</dbReference>
<dbReference type="GO" id="GO:0010309">
    <property type="term" value="F:acireductone dioxygenase [iron(II)-requiring] activity"/>
    <property type="evidence" value="ECO:0007669"/>
    <property type="project" value="UniProtKB-EC"/>
</dbReference>
<keyword evidence="3" id="KW-0533">Nickel</keyword>
<dbReference type="PANTHER" id="PTHR23418:SF0">
    <property type="entry name" value="ACIREDUCTONE DIOXYGENASE"/>
    <property type="match status" value="1"/>
</dbReference>
<accession>A0A7J7HIG8</accession>
<evidence type="ECO:0000256" key="2">
    <source>
        <dbReference type="ARBA" id="ARBA00001954"/>
    </source>
</evidence>
<reference evidence="12" key="1">
    <citation type="journal article" date="2020" name="Nat. Commun.">
        <title>Genome assembly of wild tea tree DASZ reveals pedigree and selection history of tea varieties.</title>
        <authorList>
            <person name="Zhang W."/>
            <person name="Zhang Y."/>
            <person name="Qiu H."/>
            <person name="Guo Y."/>
            <person name="Wan H."/>
            <person name="Zhang X."/>
            <person name="Scossa F."/>
            <person name="Alseekh S."/>
            <person name="Zhang Q."/>
            <person name="Wang P."/>
            <person name="Xu L."/>
            <person name="Schmidt M.H."/>
            <person name="Jia X."/>
            <person name="Li D."/>
            <person name="Zhu A."/>
            <person name="Guo F."/>
            <person name="Chen W."/>
            <person name="Ni D."/>
            <person name="Usadel B."/>
            <person name="Fernie A.R."/>
            <person name="Wen W."/>
        </authorList>
    </citation>
    <scope>NUCLEOTIDE SEQUENCE [LARGE SCALE GENOMIC DNA]</scope>
    <source>
        <strain evidence="12">cv. G240</strain>
    </source>
</reference>
<dbReference type="InterPro" id="IPR011051">
    <property type="entry name" value="RmlC_Cupin_sf"/>
</dbReference>
<evidence type="ECO:0000256" key="3">
    <source>
        <dbReference type="ARBA" id="ARBA00022596"/>
    </source>
</evidence>
<dbReference type="EMBL" id="JACBKZ010000004">
    <property type="protein sequence ID" value="KAF5951788.1"/>
    <property type="molecule type" value="Genomic_DNA"/>
</dbReference>
<sequence>MGLISQAVIDCGWHVNFSIYVDCSPTAAPISRISVAPIFNAFRCFQFGANLSLGLLCGFSEKLPNYEEKIKNFFEEHLHIDEKIRYCVAGNGYFDVRDRNDAWICLGGIIILPARIYGRFTLDSNYYLKAMWFFICDPIWTPVDRPRDHLPARKEYVKNFVQKESANQAVNAAAA</sequence>
<dbReference type="Gene3D" id="2.60.120.10">
    <property type="entry name" value="Jelly Rolls"/>
    <property type="match status" value="1"/>
</dbReference>
<dbReference type="InterPro" id="IPR014710">
    <property type="entry name" value="RmlC-like_jellyroll"/>
</dbReference>
<comment type="catalytic activity">
    <reaction evidence="1">
        <text>1,2-dihydroxy-5-(methylsulfanyl)pent-1-en-3-one + O2 = 4-methylsulfanyl-2-oxobutanoate + formate + 2 H(+)</text>
        <dbReference type="Rhea" id="RHEA:24504"/>
        <dbReference type="ChEBI" id="CHEBI:15378"/>
        <dbReference type="ChEBI" id="CHEBI:15379"/>
        <dbReference type="ChEBI" id="CHEBI:15740"/>
        <dbReference type="ChEBI" id="CHEBI:16723"/>
        <dbReference type="ChEBI" id="CHEBI:49252"/>
        <dbReference type="EC" id="1.13.11.54"/>
    </reaction>
</comment>
<dbReference type="Pfam" id="PF03079">
    <property type="entry name" value="ARD"/>
    <property type="match status" value="1"/>
</dbReference>
<protein>
    <recommendedName>
        <fullName evidence="10">acireductone dioxygenase (Fe(2+)-requiring)</fullName>
        <ecNumber evidence="10">1.13.11.54</ecNumber>
    </recommendedName>
</protein>
<evidence type="ECO:0000313" key="11">
    <source>
        <dbReference type="EMBL" id="KAF5951788.1"/>
    </source>
</evidence>
<dbReference type="GO" id="GO:0046872">
    <property type="term" value="F:metal ion binding"/>
    <property type="evidence" value="ECO:0007669"/>
    <property type="project" value="UniProtKB-KW"/>
</dbReference>
<dbReference type="InterPro" id="IPR004313">
    <property type="entry name" value="ARD"/>
</dbReference>
<proteinExistence type="predicted"/>
<evidence type="ECO:0000256" key="8">
    <source>
        <dbReference type="ARBA" id="ARBA00023004"/>
    </source>
</evidence>